<keyword evidence="3" id="KW-1185">Reference proteome</keyword>
<dbReference type="Proteomes" id="UP000550707">
    <property type="component" value="Unassembled WGS sequence"/>
</dbReference>
<dbReference type="InParanoid" id="A0A7J8ERH7"/>
<feature type="region of interest" description="Disordered" evidence="1">
    <location>
        <begin position="38"/>
        <end position="71"/>
    </location>
</feature>
<organism evidence="2 3">
    <name type="scientific">Molossus molossus</name>
    <name type="common">Pallas' mastiff bat</name>
    <name type="synonym">Vespertilio molossus</name>
    <dbReference type="NCBI Taxonomy" id="27622"/>
    <lineage>
        <taxon>Eukaryota</taxon>
        <taxon>Metazoa</taxon>
        <taxon>Chordata</taxon>
        <taxon>Craniata</taxon>
        <taxon>Vertebrata</taxon>
        <taxon>Euteleostomi</taxon>
        <taxon>Mammalia</taxon>
        <taxon>Eutheria</taxon>
        <taxon>Laurasiatheria</taxon>
        <taxon>Chiroptera</taxon>
        <taxon>Yangochiroptera</taxon>
        <taxon>Molossidae</taxon>
        <taxon>Molossus</taxon>
    </lineage>
</organism>
<feature type="compositionally biased region" description="Polar residues" evidence="1">
    <location>
        <begin position="39"/>
        <end position="52"/>
    </location>
</feature>
<gene>
    <name evidence="2" type="ORF">HJG59_008635</name>
</gene>
<protein>
    <submittedName>
        <fullName evidence="2">Uncharacterized protein</fullName>
    </submittedName>
</protein>
<evidence type="ECO:0000313" key="2">
    <source>
        <dbReference type="EMBL" id="KAF6437905.1"/>
    </source>
</evidence>
<dbReference type="AlphaFoldDB" id="A0A7J8ERH7"/>
<evidence type="ECO:0000313" key="3">
    <source>
        <dbReference type="Proteomes" id="UP000550707"/>
    </source>
</evidence>
<dbReference type="EMBL" id="JACASF010000013">
    <property type="protein sequence ID" value="KAF6437905.1"/>
    <property type="molecule type" value="Genomic_DNA"/>
</dbReference>
<proteinExistence type="predicted"/>
<feature type="region of interest" description="Disordered" evidence="1">
    <location>
        <begin position="147"/>
        <end position="236"/>
    </location>
</feature>
<reference evidence="2 3" key="1">
    <citation type="journal article" date="2020" name="Nature">
        <title>Six reference-quality genomes reveal evolution of bat adaptations.</title>
        <authorList>
            <person name="Jebb D."/>
            <person name="Huang Z."/>
            <person name="Pippel M."/>
            <person name="Hughes G.M."/>
            <person name="Lavrichenko K."/>
            <person name="Devanna P."/>
            <person name="Winkler S."/>
            <person name="Jermiin L.S."/>
            <person name="Skirmuntt E.C."/>
            <person name="Katzourakis A."/>
            <person name="Burkitt-Gray L."/>
            <person name="Ray D.A."/>
            <person name="Sullivan K.A.M."/>
            <person name="Roscito J.G."/>
            <person name="Kirilenko B.M."/>
            <person name="Davalos L.M."/>
            <person name="Corthals A.P."/>
            <person name="Power M.L."/>
            <person name="Jones G."/>
            <person name="Ransome R.D."/>
            <person name="Dechmann D.K.N."/>
            <person name="Locatelli A.G."/>
            <person name="Puechmaille S.J."/>
            <person name="Fedrigo O."/>
            <person name="Jarvis E.D."/>
            <person name="Hiller M."/>
            <person name="Vernes S.C."/>
            <person name="Myers E.W."/>
            <person name="Teeling E.C."/>
        </authorList>
    </citation>
    <scope>NUCLEOTIDE SEQUENCE [LARGE SCALE GENOMIC DNA]</scope>
    <source>
        <strain evidence="2">MMolMol1</strain>
        <tissue evidence="2">Muscle</tissue>
    </source>
</reference>
<sequence length="255" mass="26918">MGHMSPPPLADDNVQTVISSPLMKQPEESWVRGPRMAETSLQESHRPVTQSRGFCWTRRPSKAGPPSMRFSQGDTAVWRLHEQTGGRRTGVRSGKGQPVLRSRCMFALSGDSTVSPGTWLSTPAQSRVTHRGLCGVLPVLMAPGAPWERGSDHKGQGVMSSPASGMNLSKGASVEPSGPAHKAALPVREERRRGLWDEAGLSGQPPRLREAQAGESAAALGQAPPSSSAPGSGSPCLNCAFLDPGPQTLGPQIPL</sequence>
<feature type="compositionally biased region" description="Basic and acidic residues" evidence="1">
    <location>
        <begin position="187"/>
        <end position="196"/>
    </location>
</feature>
<feature type="compositionally biased region" description="Low complexity" evidence="1">
    <location>
        <begin position="216"/>
        <end position="235"/>
    </location>
</feature>
<accession>A0A7J8ERH7</accession>
<name>A0A7J8ERH7_MOLMO</name>
<feature type="compositionally biased region" description="Polar residues" evidence="1">
    <location>
        <begin position="158"/>
        <end position="167"/>
    </location>
</feature>
<evidence type="ECO:0000256" key="1">
    <source>
        <dbReference type="SAM" id="MobiDB-lite"/>
    </source>
</evidence>
<comment type="caution">
    <text evidence="2">The sequence shown here is derived from an EMBL/GenBank/DDBJ whole genome shotgun (WGS) entry which is preliminary data.</text>
</comment>